<feature type="non-terminal residue" evidence="3">
    <location>
        <position position="272"/>
    </location>
</feature>
<dbReference type="SUPFAM" id="SSF46548">
    <property type="entry name" value="alpha-helical ferredoxin"/>
    <property type="match status" value="1"/>
</dbReference>
<name>A0A3B0SS62_9ZZZZ</name>
<dbReference type="PRINTS" id="PR00419">
    <property type="entry name" value="ADXRDTASE"/>
</dbReference>
<gene>
    <name evidence="3" type="ORF">MNBD_ACTINO01-2326</name>
</gene>
<dbReference type="SUPFAM" id="SSF51971">
    <property type="entry name" value="Nucleotide-binding domain"/>
    <property type="match status" value="1"/>
</dbReference>
<sequence>MQELDFFDSNIPCLAACPVNTNAGLYVAAIAEGDDEGAYLAARLPNPFASVCARVCAAPCEDACRRGTLDAPIAIRALKRFVTEKYGVEAGSASLVAQVATAPSVKRPENIGIVGGGPCGLAAAHDLAKLGYQVTIYEATDILGGMMVMGIPEYRLPRDLVAAEIQTIIDMGVEVQFDTQLGVNANLAEIRERHDAVLVAIGATLGRGLDLEGHEADGVLRAIEYLINANRGFAVDIGERVVVIGGGDVAMDAARTALRTEAYEAKADTQDT</sequence>
<dbReference type="Gene3D" id="3.50.50.60">
    <property type="entry name" value="FAD/NAD(P)-binding domain"/>
    <property type="match status" value="2"/>
</dbReference>
<dbReference type="GO" id="GO:0051536">
    <property type="term" value="F:iron-sulfur cluster binding"/>
    <property type="evidence" value="ECO:0007669"/>
    <property type="project" value="InterPro"/>
</dbReference>
<feature type="domain" description="FAD/NAD(P)-binding" evidence="1">
    <location>
        <begin position="111"/>
        <end position="259"/>
    </location>
</feature>
<accession>A0A3B0SS62</accession>
<dbReference type="InterPro" id="IPR036188">
    <property type="entry name" value="FAD/NAD-bd_sf"/>
</dbReference>
<dbReference type="AlphaFoldDB" id="A0A3B0SS62"/>
<evidence type="ECO:0000259" key="1">
    <source>
        <dbReference type="Pfam" id="PF07992"/>
    </source>
</evidence>
<evidence type="ECO:0000259" key="2">
    <source>
        <dbReference type="Pfam" id="PF14691"/>
    </source>
</evidence>
<dbReference type="EMBL" id="UOEI01000597">
    <property type="protein sequence ID" value="VAW08338.1"/>
    <property type="molecule type" value="Genomic_DNA"/>
</dbReference>
<dbReference type="InterPro" id="IPR009051">
    <property type="entry name" value="Helical_ferredxn"/>
</dbReference>
<reference evidence="3" key="1">
    <citation type="submission" date="2018-06" db="EMBL/GenBank/DDBJ databases">
        <authorList>
            <person name="Zhirakovskaya E."/>
        </authorList>
    </citation>
    <scope>NUCLEOTIDE SEQUENCE</scope>
</reference>
<dbReference type="PANTHER" id="PTHR43100">
    <property type="entry name" value="GLUTAMATE SYNTHASE [NADPH] SMALL CHAIN"/>
    <property type="match status" value="1"/>
</dbReference>
<dbReference type="InterPro" id="IPR051394">
    <property type="entry name" value="Glutamate_Synthase"/>
</dbReference>
<dbReference type="PANTHER" id="PTHR43100:SF1">
    <property type="entry name" value="GLUTAMATE SYNTHASE [NADPH] SMALL CHAIN"/>
    <property type="match status" value="1"/>
</dbReference>
<organism evidence="3">
    <name type="scientific">hydrothermal vent metagenome</name>
    <dbReference type="NCBI Taxonomy" id="652676"/>
    <lineage>
        <taxon>unclassified sequences</taxon>
        <taxon>metagenomes</taxon>
        <taxon>ecological metagenomes</taxon>
    </lineage>
</organism>
<dbReference type="InterPro" id="IPR023753">
    <property type="entry name" value="FAD/NAD-binding_dom"/>
</dbReference>
<dbReference type="Pfam" id="PF07992">
    <property type="entry name" value="Pyr_redox_2"/>
    <property type="match status" value="1"/>
</dbReference>
<dbReference type="EC" id="1.4.1.13" evidence="3"/>
<dbReference type="InterPro" id="IPR028261">
    <property type="entry name" value="DPD_II"/>
</dbReference>
<dbReference type="Pfam" id="PF14691">
    <property type="entry name" value="Fer4_20"/>
    <property type="match status" value="1"/>
</dbReference>
<dbReference type="GO" id="GO:0004355">
    <property type="term" value="F:glutamate synthase (NADPH) activity"/>
    <property type="evidence" value="ECO:0007669"/>
    <property type="project" value="UniProtKB-EC"/>
</dbReference>
<keyword evidence="3" id="KW-0560">Oxidoreductase</keyword>
<proteinExistence type="predicted"/>
<feature type="domain" description="Dihydroprymidine dehydrogenase" evidence="2">
    <location>
        <begin position="10"/>
        <end position="85"/>
    </location>
</feature>
<evidence type="ECO:0000313" key="3">
    <source>
        <dbReference type="EMBL" id="VAW08338.1"/>
    </source>
</evidence>
<dbReference type="Gene3D" id="1.10.1060.10">
    <property type="entry name" value="Alpha-helical ferredoxin"/>
    <property type="match status" value="1"/>
</dbReference>
<protein>
    <submittedName>
        <fullName evidence="3">Glutamate synthase [NADPH] small chain</fullName>
        <ecNumber evidence="3">1.4.1.13</ecNumber>
    </submittedName>
</protein>